<dbReference type="InterPro" id="IPR055404">
    <property type="entry name" value="ARM_KNTC1_2nd"/>
</dbReference>
<dbReference type="InterPro" id="IPR052802">
    <property type="entry name" value="KNTC1"/>
</dbReference>
<sequence>MWNDVELLTNDDTGSGRLNIEARGENGAALYQVDTLVKISSSEKVTSSPELHAYSSSDGCVLVVDRSVILLDQTCQSVLLQLRFDTAVDVVGLCLEGQFLMVGERNGNLHLLHVKSRQTLLTNVSASYFFNIRPSSSAVPLVILQPQPSLVNSICSCAQGAGDCVLSKWKVDPVEKGITISSKPICFSSIDVKKCQILDNLLFVLDHSNLLSMWDVCALVMVWSWPSVHIQDFLLTSEGDSSALTKQENANLKLVALTAQNDKWMRNLLVYSLPTMNLLYSLEVAGVSALVQTGITQDTIYVLEGVYESQKRLSRLLHKHKFEEAERFAIQFGLDVELVYKVELNIVLENLASTAMTSRSPSSWQGIVNDAKENLHKIQDDQFVVKYCMDVAWPTFETTLEMLNYAKNRVSLVSLVLRTQARLVTFHGMFGPAQFSGNTWIEFLNNEDLFNDFLMQLQGGNLTCAQYLWLRHQVEFESKFDVKRLENLLNCITANTPSHDLCLWFKNVIIPFVLRIVPRGKVAIIARWLEHRARSLELIEKAHWPENGLQMAELYFVARNPNDLGLATSWLWIPVKEETDCEEMHQLKKLVNNLQELVNLHRKYNCRLALSEFEKETTATIVFRMLDRVLAPELIPSTLEKVIQPYINKHSLQREELLLQYIKDLLERCSSRSASLFETAWEAKAMAVLGCMTDTEVSKPCVQDCHLIYLLQPYPVDYSAKLLSTFATASTSPFVNKQLTFAHRSRALQCLLHIADSKMITAISQQSIEKVKSYLKCCIYLAEFEMLNIPYTTESFHNSAKEGMIKGLWKNHNHEPRAVRLVTELSLEYGVFDQLLWNGILQKLLGFNMNNYLRKVLMAITAVHALWQVWQCFALCPVLLDVDLFGIAKQFAQLELSSFSLGCLLLVPYSEKKEQQIQRFLVSVDPVKVLQQVVDHMSTGEVAGFGSKVKTAAASQSTRDSNCCLLPWAMGETPFSLPLKARQ</sequence>
<dbReference type="Pfam" id="PF24520">
    <property type="entry name" value="ARM_KNTC1_1st"/>
    <property type="match status" value="1"/>
</dbReference>
<dbReference type="PANTHER" id="PTHR15688">
    <property type="entry name" value="KINETOCHORE-ASSOCIATED PROTEIN 1"/>
    <property type="match status" value="1"/>
</dbReference>
<evidence type="ECO:0000259" key="3">
    <source>
        <dbReference type="Pfam" id="PF24516"/>
    </source>
</evidence>
<reference evidence="6" key="2">
    <citation type="journal article" date="2007" name="PLoS Biol.">
        <title>Survey sequencing and comparative analysis of the elephant shark (Callorhinchus milii) genome.</title>
        <authorList>
            <person name="Venkatesh B."/>
            <person name="Kirkness E.F."/>
            <person name="Loh Y.H."/>
            <person name="Halpern A.L."/>
            <person name="Lee A.P."/>
            <person name="Johnson J."/>
            <person name="Dandona N."/>
            <person name="Viswanathan L.D."/>
            <person name="Tay A."/>
            <person name="Venter J.C."/>
            <person name="Strausberg R.L."/>
            <person name="Brenner S."/>
        </authorList>
    </citation>
    <scope>NUCLEOTIDE SEQUENCE [LARGE SCALE GENOMIC DNA]</scope>
</reference>
<reference evidence="5" key="4">
    <citation type="submission" date="2025-08" db="UniProtKB">
        <authorList>
            <consortium name="Ensembl"/>
        </authorList>
    </citation>
    <scope>IDENTIFICATION</scope>
</reference>
<dbReference type="GO" id="GO:0005828">
    <property type="term" value="C:kinetochore microtubule"/>
    <property type="evidence" value="ECO:0007669"/>
    <property type="project" value="TreeGrafter"/>
</dbReference>
<dbReference type="InterPro" id="IPR055403">
    <property type="entry name" value="ARM_KNTC1_1st"/>
</dbReference>
<evidence type="ECO:0000259" key="2">
    <source>
        <dbReference type="Pfam" id="PF24506"/>
    </source>
</evidence>
<dbReference type="AlphaFoldDB" id="A0A4W3HU79"/>
<dbReference type="Pfam" id="PF10493">
    <property type="entry name" value="Rod_C"/>
    <property type="match status" value="2"/>
</dbReference>
<dbReference type="GO" id="GO:0031267">
    <property type="term" value="F:small GTPase binding"/>
    <property type="evidence" value="ECO:0007669"/>
    <property type="project" value="TreeGrafter"/>
</dbReference>
<feature type="domain" description="KNTC1 first ARM-repeats" evidence="4">
    <location>
        <begin position="315"/>
        <end position="549"/>
    </location>
</feature>
<dbReference type="Proteomes" id="UP000314986">
    <property type="component" value="Unassembled WGS sequence"/>
</dbReference>
<dbReference type="GO" id="GO:0000070">
    <property type="term" value="P:mitotic sister chromatid segregation"/>
    <property type="evidence" value="ECO:0007669"/>
    <property type="project" value="TreeGrafter"/>
</dbReference>
<gene>
    <name evidence="5" type="primary">kntc1</name>
</gene>
<keyword evidence="6" id="KW-1185">Reference proteome</keyword>
<dbReference type="GO" id="GO:0007094">
    <property type="term" value="P:mitotic spindle assembly checkpoint signaling"/>
    <property type="evidence" value="ECO:0007669"/>
    <property type="project" value="TreeGrafter"/>
</dbReference>
<dbReference type="GO" id="GO:1990423">
    <property type="term" value="C:RZZ complex"/>
    <property type="evidence" value="ECO:0007669"/>
    <property type="project" value="TreeGrafter"/>
</dbReference>
<dbReference type="Pfam" id="PF24516">
    <property type="entry name" value="ARM_KNTC1_2nd"/>
    <property type="match status" value="1"/>
</dbReference>
<protein>
    <submittedName>
        <fullName evidence="5">Kinetochore associated 1</fullName>
    </submittedName>
</protein>
<feature type="domain" description="KNTC1 N-terminal" evidence="2">
    <location>
        <begin position="18"/>
        <end position="123"/>
    </location>
</feature>
<evidence type="ECO:0000259" key="1">
    <source>
        <dbReference type="Pfam" id="PF10493"/>
    </source>
</evidence>
<feature type="domain" description="RZZ complex subunit KNTC1/ROD C-terminal" evidence="1">
    <location>
        <begin position="875"/>
        <end position="952"/>
    </location>
</feature>
<name>A0A4W3HU79_CALMI</name>
<evidence type="ECO:0000313" key="6">
    <source>
        <dbReference type="Proteomes" id="UP000314986"/>
    </source>
</evidence>
<accession>A0A4W3HU79</accession>
<evidence type="ECO:0000313" key="5">
    <source>
        <dbReference type="Ensembl" id="ENSCMIP00000012659.1"/>
    </source>
</evidence>
<dbReference type="Ensembl" id="ENSCMIT00000012947.1">
    <property type="protein sequence ID" value="ENSCMIP00000012659.1"/>
    <property type="gene ID" value="ENSCMIG00000006417.1"/>
</dbReference>
<feature type="domain" description="KNTC1 second ARM-repeats" evidence="3">
    <location>
        <begin position="656"/>
        <end position="700"/>
    </location>
</feature>
<evidence type="ECO:0000259" key="4">
    <source>
        <dbReference type="Pfam" id="PF24520"/>
    </source>
</evidence>
<dbReference type="GO" id="GO:1903394">
    <property type="term" value="P:protein localization to kinetochore involved in kinetochore assembly"/>
    <property type="evidence" value="ECO:0007669"/>
    <property type="project" value="TreeGrafter"/>
</dbReference>
<feature type="domain" description="KNTC1 N-terminal" evidence="2">
    <location>
        <begin position="156"/>
        <end position="312"/>
    </location>
</feature>
<dbReference type="PANTHER" id="PTHR15688:SF1">
    <property type="entry name" value="KINETOCHORE-ASSOCIATED PROTEIN 1"/>
    <property type="match status" value="1"/>
</dbReference>
<proteinExistence type="predicted"/>
<feature type="domain" description="RZZ complex subunit KNTC1/ROD C-terminal" evidence="1">
    <location>
        <begin position="707"/>
        <end position="869"/>
    </location>
</feature>
<reference evidence="6" key="1">
    <citation type="journal article" date="2006" name="Science">
        <title>Ancient noncoding elements conserved in the human genome.</title>
        <authorList>
            <person name="Venkatesh B."/>
            <person name="Kirkness E.F."/>
            <person name="Loh Y.H."/>
            <person name="Halpern A.L."/>
            <person name="Lee A.P."/>
            <person name="Johnson J."/>
            <person name="Dandona N."/>
            <person name="Viswanathan L.D."/>
            <person name="Tay A."/>
            <person name="Venter J.C."/>
            <person name="Strausberg R.L."/>
            <person name="Brenner S."/>
        </authorList>
    </citation>
    <scope>NUCLEOTIDE SEQUENCE [LARGE SCALE GENOMIC DNA]</scope>
</reference>
<dbReference type="GeneTree" id="ENSGT00390000007883"/>
<reference evidence="5" key="5">
    <citation type="submission" date="2025-09" db="UniProtKB">
        <authorList>
            <consortium name="Ensembl"/>
        </authorList>
    </citation>
    <scope>IDENTIFICATION</scope>
</reference>
<dbReference type="Pfam" id="PF24506">
    <property type="entry name" value="KNTC1_N"/>
    <property type="match status" value="2"/>
</dbReference>
<reference evidence="6" key="3">
    <citation type="journal article" date="2014" name="Nature">
        <title>Elephant shark genome provides unique insights into gnathostome evolution.</title>
        <authorList>
            <consortium name="International Elephant Shark Genome Sequencing Consortium"/>
            <person name="Venkatesh B."/>
            <person name="Lee A.P."/>
            <person name="Ravi V."/>
            <person name="Maurya A.K."/>
            <person name="Lian M.M."/>
            <person name="Swann J.B."/>
            <person name="Ohta Y."/>
            <person name="Flajnik M.F."/>
            <person name="Sutoh Y."/>
            <person name="Kasahara M."/>
            <person name="Hoon S."/>
            <person name="Gangu V."/>
            <person name="Roy S.W."/>
            <person name="Irimia M."/>
            <person name="Korzh V."/>
            <person name="Kondrychyn I."/>
            <person name="Lim Z.W."/>
            <person name="Tay B.H."/>
            <person name="Tohari S."/>
            <person name="Kong K.W."/>
            <person name="Ho S."/>
            <person name="Lorente-Galdos B."/>
            <person name="Quilez J."/>
            <person name="Marques-Bonet T."/>
            <person name="Raney B.J."/>
            <person name="Ingham P.W."/>
            <person name="Tay A."/>
            <person name="Hillier L.W."/>
            <person name="Minx P."/>
            <person name="Boehm T."/>
            <person name="Wilson R.K."/>
            <person name="Brenner S."/>
            <person name="Warren W.C."/>
        </authorList>
    </citation>
    <scope>NUCLEOTIDE SEQUENCE [LARGE SCALE GENOMIC DNA]</scope>
</reference>
<dbReference type="GO" id="GO:0005737">
    <property type="term" value="C:cytoplasm"/>
    <property type="evidence" value="ECO:0007669"/>
    <property type="project" value="TreeGrafter"/>
</dbReference>
<dbReference type="InterPro" id="IPR055402">
    <property type="entry name" value="KNTC1_N"/>
</dbReference>
<organism evidence="5 6">
    <name type="scientific">Callorhinchus milii</name>
    <name type="common">Ghost shark</name>
    <dbReference type="NCBI Taxonomy" id="7868"/>
    <lineage>
        <taxon>Eukaryota</taxon>
        <taxon>Metazoa</taxon>
        <taxon>Chordata</taxon>
        <taxon>Craniata</taxon>
        <taxon>Vertebrata</taxon>
        <taxon>Chondrichthyes</taxon>
        <taxon>Holocephali</taxon>
        <taxon>Chimaeriformes</taxon>
        <taxon>Callorhinchidae</taxon>
        <taxon>Callorhinchus</taxon>
    </lineage>
</organism>
<dbReference type="InterPro" id="IPR019527">
    <property type="entry name" value="RZZ-complex_KNTC1/ROD_C"/>
</dbReference>